<dbReference type="InterPro" id="IPR006139">
    <property type="entry name" value="D-isomer_2_OHA_DH_cat_dom"/>
</dbReference>
<comment type="caution">
    <text evidence="8">The sequence shown here is derived from an EMBL/GenBank/DDBJ whole genome shotgun (WGS) entry which is preliminary data.</text>
</comment>
<dbReference type="Proteomes" id="UP000483362">
    <property type="component" value="Unassembled WGS sequence"/>
</dbReference>
<dbReference type="InterPro" id="IPR036291">
    <property type="entry name" value="NAD(P)-bd_dom_sf"/>
</dbReference>
<dbReference type="GO" id="GO:0051287">
    <property type="term" value="F:NAD binding"/>
    <property type="evidence" value="ECO:0007669"/>
    <property type="project" value="InterPro"/>
</dbReference>
<keyword evidence="2 5" id="KW-0560">Oxidoreductase</keyword>
<comment type="function">
    <text evidence="5">Catalyzes the oxidation of erythronate-4-phosphate to 3-hydroxy-2-oxo-4-phosphonooxybutanoate.</text>
</comment>
<feature type="active site" description="Proton donor" evidence="5">
    <location>
        <position position="368"/>
    </location>
</feature>
<dbReference type="UniPathway" id="UPA00244">
    <property type="reaction ID" value="UER00310"/>
</dbReference>
<feature type="active site" evidence="5">
    <location>
        <position position="351"/>
    </location>
</feature>
<dbReference type="Gene3D" id="3.40.50.720">
    <property type="entry name" value="NAD(P)-binding Rossmann-like Domain"/>
    <property type="match status" value="2"/>
</dbReference>
<dbReference type="SUPFAM" id="SSF52283">
    <property type="entry name" value="Formate/glycerate dehydrogenase catalytic domain-like"/>
    <property type="match status" value="1"/>
</dbReference>
<feature type="binding site" evidence="5">
    <location>
        <position position="372"/>
    </location>
    <ligand>
        <name>substrate</name>
    </ligand>
</feature>
<feature type="domain" description="D-isomer specific 2-hydroxyacid dehydrogenase NAD-binding" evidence="7">
    <location>
        <begin position="236"/>
        <end position="370"/>
    </location>
</feature>
<evidence type="ECO:0000259" key="7">
    <source>
        <dbReference type="Pfam" id="PF02826"/>
    </source>
</evidence>
<feature type="binding site" evidence="5">
    <location>
        <position position="163"/>
    </location>
    <ligand>
        <name>substrate</name>
    </ligand>
</feature>
<dbReference type="PROSITE" id="PS00065">
    <property type="entry name" value="D_2_HYDROXYACID_DH_1"/>
    <property type="match status" value="1"/>
</dbReference>
<evidence type="ECO:0000256" key="1">
    <source>
        <dbReference type="ARBA" id="ARBA00022490"/>
    </source>
</evidence>
<organism evidence="8 9">
    <name type="scientific">Sodaliphilus pleomorphus</name>
    <dbReference type="NCBI Taxonomy" id="2606626"/>
    <lineage>
        <taxon>Bacteria</taxon>
        <taxon>Pseudomonadati</taxon>
        <taxon>Bacteroidota</taxon>
        <taxon>Bacteroidia</taxon>
        <taxon>Bacteroidales</taxon>
        <taxon>Muribaculaceae</taxon>
        <taxon>Sodaliphilus</taxon>
    </lineage>
</organism>
<dbReference type="PANTHER" id="PTHR42938">
    <property type="entry name" value="FORMATE DEHYDROGENASE 1"/>
    <property type="match status" value="1"/>
</dbReference>
<proteinExistence type="inferred from homology"/>
<dbReference type="EMBL" id="VULT01000005">
    <property type="protein sequence ID" value="MSS17074.1"/>
    <property type="molecule type" value="Genomic_DNA"/>
</dbReference>
<protein>
    <recommendedName>
        <fullName evidence="5">Erythronate-4-phosphate dehydrogenase</fullName>
        <ecNumber evidence="5">1.1.1.290</ecNumber>
    </recommendedName>
</protein>
<feature type="binding site" evidence="5">
    <location>
        <position position="371"/>
    </location>
    <ligand>
        <name>NAD(+)</name>
        <dbReference type="ChEBI" id="CHEBI:57540"/>
    </ligand>
</feature>
<evidence type="ECO:0000256" key="2">
    <source>
        <dbReference type="ARBA" id="ARBA00023002"/>
    </source>
</evidence>
<dbReference type="GO" id="GO:0033711">
    <property type="term" value="F:4-phosphoerythronate dehydrogenase activity"/>
    <property type="evidence" value="ECO:0007669"/>
    <property type="project" value="UniProtKB-EC"/>
</dbReference>
<evidence type="ECO:0000256" key="3">
    <source>
        <dbReference type="ARBA" id="ARBA00023027"/>
    </source>
</evidence>
<gene>
    <name evidence="5" type="primary">pdxB</name>
    <name evidence="8" type="ORF">FYJ29_04750</name>
</gene>
<dbReference type="PANTHER" id="PTHR42938:SF9">
    <property type="entry name" value="FORMATE DEHYDROGENASE 1"/>
    <property type="match status" value="1"/>
</dbReference>
<feature type="active site" evidence="5">
    <location>
        <position position="327"/>
    </location>
</feature>
<evidence type="ECO:0000259" key="6">
    <source>
        <dbReference type="Pfam" id="PF00389"/>
    </source>
</evidence>
<reference evidence="8 9" key="1">
    <citation type="submission" date="2019-08" db="EMBL/GenBank/DDBJ databases">
        <title>In-depth cultivation of the pig gut microbiome towards novel bacterial diversity and tailored functional studies.</title>
        <authorList>
            <person name="Wylensek D."/>
            <person name="Hitch T.C.A."/>
            <person name="Clavel T."/>
        </authorList>
    </citation>
    <scope>NUCLEOTIDE SEQUENCE [LARGE SCALE GENOMIC DNA]</scope>
    <source>
        <strain evidence="8 9">Oil-RF-744-WCA-WT-10</strain>
    </source>
</reference>
<dbReference type="HAMAP" id="MF_01825">
    <property type="entry name" value="PdxB"/>
    <property type="match status" value="1"/>
</dbReference>
<keyword evidence="4 5" id="KW-0664">Pyridoxine biosynthesis</keyword>
<keyword evidence="9" id="KW-1185">Reference proteome</keyword>
<accession>A0A6L5XDV3</accession>
<evidence type="ECO:0000256" key="4">
    <source>
        <dbReference type="ARBA" id="ARBA00023096"/>
    </source>
</evidence>
<keyword evidence="1 5" id="KW-0963">Cytoplasm</keyword>
<feature type="binding site" evidence="5">
    <location>
        <position position="346"/>
    </location>
    <ligand>
        <name>NAD(+)</name>
        <dbReference type="ChEBI" id="CHEBI:57540"/>
    </ligand>
</feature>
<feature type="binding site" evidence="5">
    <location>
        <position position="184"/>
    </location>
    <ligand>
        <name>substrate</name>
    </ligand>
</feature>
<dbReference type="InterPro" id="IPR029752">
    <property type="entry name" value="D-isomer_DH_CS1"/>
</dbReference>
<evidence type="ECO:0000313" key="9">
    <source>
        <dbReference type="Proteomes" id="UP000483362"/>
    </source>
</evidence>
<dbReference type="GO" id="GO:0005737">
    <property type="term" value="C:cytoplasm"/>
    <property type="evidence" value="ECO:0007669"/>
    <property type="project" value="UniProtKB-SubCell"/>
</dbReference>
<feature type="binding site" evidence="5">
    <location>
        <position position="265"/>
    </location>
    <ligand>
        <name>NAD(+)</name>
        <dbReference type="ChEBI" id="CHEBI:57540"/>
    </ligand>
</feature>
<dbReference type="EC" id="1.1.1.290" evidence="5"/>
<comment type="caution">
    <text evidence="5">Lacks conserved residue(s) required for the propagation of feature annotation.</text>
</comment>
<comment type="similarity">
    <text evidence="5">Belongs to the D-isomer specific 2-hydroxyacid dehydrogenase family. PdxB subfamily.</text>
</comment>
<dbReference type="SUPFAM" id="SSF51735">
    <property type="entry name" value="NAD(P)-binding Rossmann-fold domains"/>
    <property type="match status" value="1"/>
</dbReference>
<comment type="subcellular location">
    <subcellularLocation>
        <location evidence="5">Cytoplasm</location>
    </subcellularLocation>
</comment>
<comment type="pathway">
    <text evidence="5">Cofactor biosynthesis; pyridoxine 5'-phosphate biosynthesis; pyridoxine 5'-phosphate from D-erythrose 4-phosphate: step 2/5.</text>
</comment>
<dbReference type="Pfam" id="PF00389">
    <property type="entry name" value="2-Hacid_dh"/>
    <property type="match status" value="1"/>
</dbReference>
<sequence>MEAAARQPDAACHSLDSCCGGACRGAHDCQYVHHTQLQAADTRVQQLLSCAHGSGHRHDVHRLPQHDDLCAAAQLVPGHPGGPRLHNQQHVDASIYTCAAAHCRSLGHICGPHHFITMIRIIVESHIPYIKGLLEPMARVEYLDTCDITAAAVRDADALLVRTRTRCDASLLEGSRVRFIGTATIGTDHIDLDYCRERGIEVVNAPGCNAPAVAQWVHAALGCWLGQMPVPVHGPLTLGVVGVGHVGSIVARWGRELGYRVLQCDPPRAAAEGSEGFVTLDQVKAQSDVVTFHTPLTREGQWPTFHMCDAQFLAQAPHLRLVMNAARGAVCDNSALAGWAGDVAIDCWEHEPAIDRQLLAKALVATPHIAGYSSDGKHRGTAMVVEALNRHFGFDARPVQAQAPASGASQVTLERIMRSYDPMLDTARLKACPHDFERLRNNYDLRPEVM</sequence>
<evidence type="ECO:0000256" key="5">
    <source>
        <dbReference type="HAMAP-Rule" id="MF_01825"/>
    </source>
</evidence>
<comment type="catalytic activity">
    <reaction evidence="5">
        <text>4-phospho-D-erythronate + NAD(+) = (R)-3-hydroxy-2-oxo-4-phosphooxybutanoate + NADH + H(+)</text>
        <dbReference type="Rhea" id="RHEA:18829"/>
        <dbReference type="ChEBI" id="CHEBI:15378"/>
        <dbReference type="ChEBI" id="CHEBI:57540"/>
        <dbReference type="ChEBI" id="CHEBI:57945"/>
        <dbReference type="ChEBI" id="CHEBI:58538"/>
        <dbReference type="ChEBI" id="CHEBI:58766"/>
        <dbReference type="EC" id="1.1.1.290"/>
    </reaction>
</comment>
<dbReference type="Pfam" id="PF02826">
    <property type="entry name" value="2-Hacid_dh_C"/>
    <property type="match status" value="1"/>
</dbReference>
<dbReference type="InterPro" id="IPR006140">
    <property type="entry name" value="D-isomer_DH_NAD-bd"/>
</dbReference>
<evidence type="ECO:0000313" key="8">
    <source>
        <dbReference type="EMBL" id="MSS17074.1"/>
    </source>
</evidence>
<dbReference type="CDD" id="cd12158">
    <property type="entry name" value="ErythrP_dh"/>
    <property type="match status" value="1"/>
</dbReference>
<name>A0A6L5XDV3_9BACT</name>
<keyword evidence="3 5" id="KW-0520">NAD</keyword>
<dbReference type="InterPro" id="IPR020921">
    <property type="entry name" value="Erythronate-4-P_DHase"/>
</dbReference>
<dbReference type="GO" id="GO:0008615">
    <property type="term" value="P:pyridoxine biosynthetic process"/>
    <property type="evidence" value="ECO:0007669"/>
    <property type="project" value="UniProtKB-UniRule"/>
</dbReference>
<comment type="subunit">
    <text evidence="5">Homodimer.</text>
</comment>
<feature type="domain" description="D-isomer specific 2-hydroxyacid dehydrogenase catalytic" evidence="6">
    <location>
        <begin position="131"/>
        <end position="388"/>
    </location>
</feature>
<feature type="binding site" evidence="5">
    <location>
        <position position="294"/>
    </location>
    <ligand>
        <name>NAD(+)</name>
        <dbReference type="ChEBI" id="CHEBI:57540"/>
    </ligand>
</feature>
<dbReference type="AlphaFoldDB" id="A0A6L5XDV3"/>